<dbReference type="Proteomes" id="UP000274762">
    <property type="component" value="Unassembled WGS sequence"/>
</dbReference>
<dbReference type="PRINTS" id="PR00080">
    <property type="entry name" value="SDRFAMILY"/>
</dbReference>
<dbReference type="PRINTS" id="PR00081">
    <property type="entry name" value="GDHRDH"/>
</dbReference>
<name>A0A495K4S0_WILMA</name>
<dbReference type="GO" id="GO:0016491">
    <property type="term" value="F:oxidoreductase activity"/>
    <property type="evidence" value="ECO:0007669"/>
    <property type="project" value="TreeGrafter"/>
</dbReference>
<evidence type="ECO:0000313" key="3">
    <source>
        <dbReference type="EMBL" id="RKR95835.1"/>
    </source>
</evidence>
<dbReference type="AlphaFoldDB" id="A0A495K4S0"/>
<dbReference type="PANTHER" id="PTHR43313">
    <property type="entry name" value="SHORT-CHAIN DEHYDROGENASE/REDUCTASE FAMILY 9C"/>
    <property type="match status" value="1"/>
</dbReference>
<evidence type="ECO:0000256" key="1">
    <source>
        <dbReference type="ARBA" id="ARBA00006484"/>
    </source>
</evidence>
<proteinExistence type="inferred from homology"/>
<dbReference type="InterPro" id="IPR020904">
    <property type="entry name" value="Sc_DH/Rdtase_CS"/>
</dbReference>
<comment type="similarity">
    <text evidence="1 2">Belongs to the short-chain dehydrogenases/reductases (SDR) family.</text>
</comment>
<dbReference type="PROSITE" id="PS00061">
    <property type="entry name" value="ADH_SHORT"/>
    <property type="match status" value="1"/>
</dbReference>
<reference evidence="3 4" key="1">
    <citation type="submission" date="2018-10" db="EMBL/GenBank/DDBJ databases">
        <title>Sequencing the genomes of 1000 actinobacteria strains.</title>
        <authorList>
            <person name="Klenk H.-P."/>
        </authorList>
    </citation>
    <scope>NUCLEOTIDE SEQUENCE [LARGE SCALE GENOMIC DNA]</scope>
    <source>
        <strain evidence="3 4">DSM 44343</strain>
    </source>
</reference>
<sequence>MTLSWPIRYTVAAMPTILITGASRGIGRATTQRLANAGWNVFAGVRDDAAGAELRALAPGLITPVVLDITDADHVADLDRVLPAELDAVVNNAGIVVGGPVEAVSPEQLRHQLDVNVIGQHAVTRALLPRLRASRGRVLFVSSVSGRIATPMTGAYNASKFALEGMADALRMEVRPWKIPVVLIEPGQTDTDIWRDAESTLEDLVSDMSREHRALYAKHIAGYRKSIPLSQKVAVPADAVAATIESALTARRPRARYVVGAANKVQATMVGALPTAVADLLLRTVIGVPRRP</sequence>
<dbReference type="PANTHER" id="PTHR43313:SF1">
    <property type="entry name" value="3BETA-HYDROXYSTEROID DEHYDROGENASE DHS-16"/>
    <property type="match status" value="1"/>
</dbReference>
<dbReference type="Gene3D" id="3.40.50.720">
    <property type="entry name" value="NAD(P)-binding Rossmann-like Domain"/>
    <property type="match status" value="1"/>
</dbReference>
<dbReference type="EMBL" id="RBKV01000001">
    <property type="protein sequence ID" value="RKR95835.1"/>
    <property type="molecule type" value="Genomic_DNA"/>
</dbReference>
<protein>
    <submittedName>
        <fullName evidence="3">Short-subunit dehydrogenase</fullName>
    </submittedName>
</protein>
<comment type="caution">
    <text evidence="3">The sequence shown here is derived from an EMBL/GenBank/DDBJ whole genome shotgun (WGS) entry which is preliminary data.</text>
</comment>
<evidence type="ECO:0000313" key="4">
    <source>
        <dbReference type="Proteomes" id="UP000274762"/>
    </source>
</evidence>
<dbReference type="InterPro" id="IPR002347">
    <property type="entry name" value="SDR_fam"/>
</dbReference>
<accession>A0A495K4S0</accession>
<dbReference type="GO" id="GO:0008202">
    <property type="term" value="P:steroid metabolic process"/>
    <property type="evidence" value="ECO:0007669"/>
    <property type="project" value="TreeGrafter"/>
</dbReference>
<organism evidence="3 4">
    <name type="scientific">Williamsia marianensis</name>
    <dbReference type="NCBI Taxonomy" id="85044"/>
    <lineage>
        <taxon>Bacteria</taxon>
        <taxon>Bacillati</taxon>
        <taxon>Actinomycetota</taxon>
        <taxon>Actinomycetes</taxon>
        <taxon>Mycobacteriales</taxon>
        <taxon>Nocardiaceae</taxon>
        <taxon>Williamsia</taxon>
    </lineage>
</organism>
<dbReference type="SUPFAM" id="SSF51735">
    <property type="entry name" value="NAD(P)-binding Rossmann-fold domains"/>
    <property type="match status" value="1"/>
</dbReference>
<dbReference type="InterPro" id="IPR036291">
    <property type="entry name" value="NAD(P)-bd_dom_sf"/>
</dbReference>
<evidence type="ECO:0000256" key="2">
    <source>
        <dbReference type="RuleBase" id="RU000363"/>
    </source>
</evidence>
<gene>
    <name evidence="3" type="ORF">DFJ75_2662</name>
</gene>
<dbReference type="Pfam" id="PF00106">
    <property type="entry name" value="adh_short"/>
    <property type="match status" value="1"/>
</dbReference>